<dbReference type="InterPro" id="IPR000914">
    <property type="entry name" value="SBP_5_dom"/>
</dbReference>
<feature type="chain" id="PRO_5022753096" evidence="5">
    <location>
        <begin position="32"/>
        <end position="533"/>
    </location>
</feature>
<gene>
    <name evidence="7" type="ORF">FPZ08_19410</name>
</gene>
<comment type="subcellular location">
    <subcellularLocation>
        <location evidence="1">Periplasm</location>
    </subcellularLocation>
</comment>
<dbReference type="PIRSF" id="PIRSF002741">
    <property type="entry name" value="MppA"/>
    <property type="match status" value="1"/>
</dbReference>
<dbReference type="Gene3D" id="3.10.105.10">
    <property type="entry name" value="Dipeptide-binding Protein, Domain 3"/>
    <property type="match status" value="1"/>
</dbReference>
<dbReference type="Gene3D" id="3.40.190.10">
    <property type="entry name" value="Periplasmic binding protein-like II"/>
    <property type="match status" value="1"/>
</dbReference>
<organism evidence="7 8">
    <name type="scientific">Devosia ginsengisoli</name>
    <dbReference type="NCBI Taxonomy" id="400770"/>
    <lineage>
        <taxon>Bacteria</taxon>
        <taxon>Pseudomonadati</taxon>
        <taxon>Pseudomonadota</taxon>
        <taxon>Alphaproteobacteria</taxon>
        <taxon>Hyphomicrobiales</taxon>
        <taxon>Devosiaceae</taxon>
        <taxon>Devosia</taxon>
    </lineage>
</organism>
<dbReference type="InterPro" id="IPR039424">
    <property type="entry name" value="SBP_5"/>
</dbReference>
<dbReference type="GO" id="GO:0015833">
    <property type="term" value="P:peptide transport"/>
    <property type="evidence" value="ECO:0007669"/>
    <property type="project" value="TreeGrafter"/>
</dbReference>
<evidence type="ECO:0000313" key="7">
    <source>
        <dbReference type="EMBL" id="QDZ12718.1"/>
    </source>
</evidence>
<dbReference type="GO" id="GO:0043190">
    <property type="term" value="C:ATP-binding cassette (ABC) transporter complex"/>
    <property type="evidence" value="ECO:0007669"/>
    <property type="project" value="InterPro"/>
</dbReference>
<proteinExistence type="inferred from homology"/>
<evidence type="ECO:0000256" key="4">
    <source>
        <dbReference type="ARBA" id="ARBA00022729"/>
    </source>
</evidence>
<comment type="similarity">
    <text evidence="2">Belongs to the bacterial solute-binding protein 5 family.</text>
</comment>
<dbReference type="Pfam" id="PF00496">
    <property type="entry name" value="SBP_bac_5"/>
    <property type="match status" value="1"/>
</dbReference>
<evidence type="ECO:0000259" key="6">
    <source>
        <dbReference type="Pfam" id="PF00496"/>
    </source>
</evidence>
<dbReference type="PANTHER" id="PTHR30290">
    <property type="entry name" value="PERIPLASMIC BINDING COMPONENT OF ABC TRANSPORTER"/>
    <property type="match status" value="1"/>
</dbReference>
<evidence type="ECO:0000256" key="2">
    <source>
        <dbReference type="ARBA" id="ARBA00005695"/>
    </source>
</evidence>
<evidence type="ECO:0000313" key="8">
    <source>
        <dbReference type="Proteomes" id="UP000315364"/>
    </source>
</evidence>
<keyword evidence="8" id="KW-1185">Reference proteome</keyword>
<dbReference type="InterPro" id="IPR030678">
    <property type="entry name" value="Peptide/Ni-bd"/>
</dbReference>
<evidence type="ECO:0000256" key="5">
    <source>
        <dbReference type="SAM" id="SignalP"/>
    </source>
</evidence>
<dbReference type="KEGG" id="dea:FPZ08_19410"/>
<reference evidence="7 8" key="1">
    <citation type="submission" date="2019-07" db="EMBL/GenBank/DDBJ databases">
        <title>Full genome sequence of Devosia sp. Gsoil 520.</title>
        <authorList>
            <person name="Im W.-T."/>
        </authorList>
    </citation>
    <scope>NUCLEOTIDE SEQUENCE [LARGE SCALE GENOMIC DNA]</scope>
    <source>
        <strain evidence="7 8">Gsoil 520</strain>
    </source>
</reference>
<dbReference type="CDD" id="cd08498">
    <property type="entry name" value="PBP2_NikA_DppA_OppA_like_2"/>
    <property type="match status" value="1"/>
</dbReference>
<keyword evidence="4 5" id="KW-0732">Signal</keyword>
<dbReference type="RefSeq" id="WP_146292000.1">
    <property type="nucleotide sequence ID" value="NZ_CP042304.1"/>
</dbReference>
<dbReference type="PANTHER" id="PTHR30290:SF9">
    <property type="entry name" value="OLIGOPEPTIDE-BINDING PROTEIN APPA"/>
    <property type="match status" value="1"/>
</dbReference>
<dbReference type="AlphaFoldDB" id="A0A5B8LWE4"/>
<evidence type="ECO:0000256" key="3">
    <source>
        <dbReference type="ARBA" id="ARBA00022448"/>
    </source>
</evidence>
<feature type="domain" description="Solute-binding protein family 5" evidence="6">
    <location>
        <begin position="75"/>
        <end position="444"/>
    </location>
</feature>
<dbReference type="GO" id="GO:1904680">
    <property type="term" value="F:peptide transmembrane transporter activity"/>
    <property type="evidence" value="ECO:0007669"/>
    <property type="project" value="TreeGrafter"/>
</dbReference>
<name>A0A5B8LWE4_9HYPH</name>
<dbReference type="SUPFAM" id="SSF53850">
    <property type="entry name" value="Periplasmic binding protein-like II"/>
    <property type="match status" value="1"/>
</dbReference>
<accession>A0A5B8LWE4</accession>
<sequence length="533" mass="57867">MSFLDSSRMYLARTASSLILLAALGAAPALAQELVMGMASAPTSIDPHFHANSSNISMTGQVFEGLTWKDEFMQPHASLAESWHVTEDGVWTFHLRQGVTFHNGEPFTADDVVFTFDRLPTITDSPSPFTARLADIESYRAIDEHTLEVVTKGAAPNLPINLADVQIVSRAVGEGKTTDDYVTGEAMIGTGPYKFVSARIGEVYEFARNDDYWGETPAWETVTQRVIGSDPARVAALLSGDVDLISDVPVTDFATIEANPDMRLWSTGTSSIAFIALDVEHEKPIPGQATDLAGNDLPVNPMLDQRVRHALSMAIDRVGLVERGLSNDAYPASQLVPEGMFGFNPDIPVEPFDLEGAKALLAEAGYPDGFKVVLSTSNDDTMRARAVQAVAQMWTRAGVQTTVETMPHAVFIPKTNDFEYAHMIHSWGTSTGEAAYTLRGIAGTRDHENGIGTSNRGRYSNPEVDTLVVEASSTVDDAVREELLQRAMAMVVTEDYGLIPLYNRKATWASNASVVYTPSRANVSNALFARPAE</sequence>
<dbReference type="GO" id="GO:0030288">
    <property type="term" value="C:outer membrane-bounded periplasmic space"/>
    <property type="evidence" value="ECO:0007669"/>
    <property type="project" value="UniProtKB-ARBA"/>
</dbReference>
<feature type="signal peptide" evidence="5">
    <location>
        <begin position="1"/>
        <end position="31"/>
    </location>
</feature>
<dbReference type="EMBL" id="CP042304">
    <property type="protein sequence ID" value="QDZ12718.1"/>
    <property type="molecule type" value="Genomic_DNA"/>
</dbReference>
<keyword evidence="3" id="KW-0813">Transport</keyword>
<protein>
    <submittedName>
        <fullName evidence="7">ABC transporter substrate-binding protein</fullName>
    </submittedName>
</protein>
<dbReference type="Proteomes" id="UP000315364">
    <property type="component" value="Chromosome"/>
</dbReference>
<dbReference type="Gene3D" id="3.90.76.10">
    <property type="entry name" value="Dipeptide-binding Protein, Domain 1"/>
    <property type="match status" value="1"/>
</dbReference>
<evidence type="ECO:0000256" key="1">
    <source>
        <dbReference type="ARBA" id="ARBA00004418"/>
    </source>
</evidence>
<dbReference type="OrthoDB" id="9803988at2"/>